<dbReference type="Gene3D" id="1.10.287.130">
    <property type="match status" value="1"/>
</dbReference>
<dbReference type="PRINTS" id="PR00344">
    <property type="entry name" value="BCTRLSENSOR"/>
</dbReference>
<keyword evidence="6 14" id="KW-0418">Kinase</keyword>
<dbReference type="SMART" id="SM00387">
    <property type="entry name" value="HATPase_c"/>
    <property type="match status" value="1"/>
</dbReference>
<feature type="region of interest" description="Disordered" evidence="9">
    <location>
        <begin position="399"/>
        <end position="430"/>
    </location>
</feature>
<dbReference type="Gene3D" id="3.30.565.10">
    <property type="entry name" value="Histidine kinase-like ATPase, C-terminal domain"/>
    <property type="match status" value="1"/>
</dbReference>
<evidence type="ECO:0000256" key="2">
    <source>
        <dbReference type="ARBA" id="ARBA00004370"/>
    </source>
</evidence>
<evidence type="ECO:0000256" key="9">
    <source>
        <dbReference type="SAM" id="MobiDB-lite"/>
    </source>
</evidence>
<feature type="chain" id="PRO_5046488500" description="histidine kinase" evidence="11">
    <location>
        <begin position="22"/>
        <end position="430"/>
    </location>
</feature>
<evidence type="ECO:0000259" key="12">
    <source>
        <dbReference type="PROSITE" id="PS50109"/>
    </source>
</evidence>
<dbReference type="InterPro" id="IPR003594">
    <property type="entry name" value="HATPase_dom"/>
</dbReference>
<dbReference type="SMART" id="SM00388">
    <property type="entry name" value="HisKA"/>
    <property type="match status" value="1"/>
</dbReference>
<keyword evidence="5" id="KW-0808">Transferase</keyword>
<feature type="domain" description="Histidine kinase" evidence="12">
    <location>
        <begin position="178"/>
        <end position="397"/>
    </location>
</feature>
<dbReference type="CDD" id="cd00082">
    <property type="entry name" value="HisKA"/>
    <property type="match status" value="1"/>
</dbReference>
<evidence type="ECO:0000256" key="8">
    <source>
        <dbReference type="SAM" id="Coils"/>
    </source>
</evidence>
<keyword evidence="10" id="KW-1133">Transmembrane helix</keyword>
<dbReference type="InterPro" id="IPR005467">
    <property type="entry name" value="His_kinase_dom"/>
</dbReference>
<feature type="domain" description="HAMP" evidence="13">
    <location>
        <begin position="120"/>
        <end position="170"/>
    </location>
</feature>
<dbReference type="InterPro" id="IPR003660">
    <property type="entry name" value="HAMP_dom"/>
</dbReference>
<dbReference type="PROSITE" id="PS50885">
    <property type="entry name" value="HAMP"/>
    <property type="match status" value="1"/>
</dbReference>
<name>A0ABZ1BQF6_9FIRM</name>
<evidence type="ECO:0000256" key="1">
    <source>
        <dbReference type="ARBA" id="ARBA00000085"/>
    </source>
</evidence>
<feature type="compositionally biased region" description="Acidic residues" evidence="9">
    <location>
        <begin position="420"/>
        <end position="430"/>
    </location>
</feature>
<dbReference type="EMBL" id="CP141614">
    <property type="protein sequence ID" value="WRP14780.1"/>
    <property type="molecule type" value="Genomic_DNA"/>
</dbReference>
<dbReference type="InterPro" id="IPR036097">
    <property type="entry name" value="HisK_dim/P_sf"/>
</dbReference>
<evidence type="ECO:0000313" key="15">
    <source>
        <dbReference type="Proteomes" id="UP001333102"/>
    </source>
</evidence>
<keyword evidence="15" id="KW-1185">Reference proteome</keyword>
<dbReference type="EC" id="2.7.13.3" evidence="3"/>
<evidence type="ECO:0000313" key="14">
    <source>
        <dbReference type="EMBL" id="WRP14780.1"/>
    </source>
</evidence>
<dbReference type="SUPFAM" id="SSF55874">
    <property type="entry name" value="ATPase domain of HSP90 chaperone/DNA topoisomerase II/histidine kinase"/>
    <property type="match status" value="1"/>
</dbReference>
<protein>
    <recommendedName>
        <fullName evidence="3">histidine kinase</fullName>
        <ecNumber evidence="3">2.7.13.3</ecNumber>
    </recommendedName>
</protein>
<proteinExistence type="predicted"/>
<comment type="subcellular location">
    <subcellularLocation>
        <location evidence="2">Membrane</location>
    </subcellularLocation>
</comment>
<dbReference type="InterPro" id="IPR036890">
    <property type="entry name" value="HATPase_C_sf"/>
</dbReference>
<comment type="catalytic activity">
    <reaction evidence="1">
        <text>ATP + protein L-histidine = ADP + protein N-phospho-L-histidine.</text>
        <dbReference type="EC" id="2.7.13.3"/>
    </reaction>
</comment>
<feature type="coiled-coil region" evidence="8">
    <location>
        <begin position="151"/>
        <end position="178"/>
    </location>
</feature>
<evidence type="ECO:0000256" key="4">
    <source>
        <dbReference type="ARBA" id="ARBA00022553"/>
    </source>
</evidence>
<dbReference type="PANTHER" id="PTHR43547">
    <property type="entry name" value="TWO-COMPONENT HISTIDINE KINASE"/>
    <property type="match status" value="1"/>
</dbReference>
<dbReference type="Gene3D" id="6.10.340.10">
    <property type="match status" value="1"/>
</dbReference>
<accession>A0ABZ1BQF6</accession>
<evidence type="ECO:0000256" key="5">
    <source>
        <dbReference type="ARBA" id="ARBA00022679"/>
    </source>
</evidence>
<dbReference type="InterPro" id="IPR004358">
    <property type="entry name" value="Sig_transdc_His_kin-like_C"/>
</dbReference>
<evidence type="ECO:0000256" key="7">
    <source>
        <dbReference type="ARBA" id="ARBA00023012"/>
    </source>
</evidence>
<dbReference type="PROSITE" id="PS50109">
    <property type="entry name" value="HIS_KIN"/>
    <property type="match status" value="1"/>
</dbReference>
<dbReference type="SUPFAM" id="SSF47384">
    <property type="entry name" value="Homodimeric domain of signal transducing histidine kinase"/>
    <property type="match status" value="1"/>
</dbReference>
<sequence length="430" mass="46314">MNRIAFKMAAAFALVAVLSVAAVGLAAHWAVQSQFGHYLFQRQAVPRQERGAAGEAAPPPPSDVPTWMLRRTMGPRWSEMLRLMMGLPERRFLDQVRSLLWTVGGGAALAGAGLGVLMASTMSRRLRELAGRALALAQAAHQAPPARGDEVDQLAEAFDTMEAALARKEAQRRRLLADIAHELKTPLAVVQANLESMLDEMAPPRPERIAALHTQVAMLSRLVNDLRDLALAEAGELSLHRRPTDLAELLEQAADLWRPRFEEMGARLVVEHETLPKAWVDGDRIGQVLANLLSNAVRHLPGEGGWVRLRLRAGGTPDRPEAIVTVEDNGPGIPPESLPYLFDHLFRADHSRSRQTGGSGIGLSVVKSVVQAHGGRVWAANRPEGGAAFGVVLPLRPVPPAPAASSRAPSAKSMGRPALEADEDPATNLG</sequence>
<dbReference type="Proteomes" id="UP001333102">
    <property type="component" value="Chromosome"/>
</dbReference>
<dbReference type="PANTHER" id="PTHR43547:SF2">
    <property type="entry name" value="HYBRID SIGNAL TRANSDUCTION HISTIDINE KINASE C"/>
    <property type="match status" value="1"/>
</dbReference>
<keyword evidence="7" id="KW-0902">Two-component regulatory system</keyword>
<dbReference type="GO" id="GO:0016301">
    <property type="term" value="F:kinase activity"/>
    <property type="evidence" value="ECO:0007669"/>
    <property type="project" value="UniProtKB-KW"/>
</dbReference>
<dbReference type="Pfam" id="PF02518">
    <property type="entry name" value="HATPase_c"/>
    <property type="match status" value="1"/>
</dbReference>
<keyword evidence="11" id="KW-0732">Signal</keyword>
<evidence type="ECO:0000256" key="10">
    <source>
        <dbReference type="SAM" id="Phobius"/>
    </source>
</evidence>
<keyword evidence="4" id="KW-0597">Phosphoprotein</keyword>
<evidence type="ECO:0000256" key="6">
    <source>
        <dbReference type="ARBA" id="ARBA00022777"/>
    </source>
</evidence>
<evidence type="ECO:0000256" key="11">
    <source>
        <dbReference type="SAM" id="SignalP"/>
    </source>
</evidence>
<dbReference type="Pfam" id="PF00512">
    <property type="entry name" value="HisKA"/>
    <property type="match status" value="1"/>
</dbReference>
<reference evidence="15" key="1">
    <citation type="submission" date="2023-12" db="EMBL/GenBank/DDBJ databases">
        <title>Novel isolates from deep terrestrial aquifers shed light on the physiology and ecology of the class Limnochordia.</title>
        <authorList>
            <person name="Karnachuk O.V."/>
            <person name="Lukina A.P."/>
            <person name="Avakyan M.R."/>
            <person name="Kadnikov V."/>
            <person name="Begmatov S."/>
            <person name="Beletsky A.V."/>
            <person name="Mardanov A.V."/>
            <person name="Ravin N.V."/>
        </authorList>
    </citation>
    <scope>NUCLEOTIDE SEQUENCE [LARGE SCALE GENOMIC DNA]</scope>
    <source>
        <strain evidence="15">LN</strain>
    </source>
</reference>
<keyword evidence="8" id="KW-0175">Coiled coil</keyword>
<organism evidence="14 15">
    <name type="scientific">Geochorda subterranea</name>
    <dbReference type="NCBI Taxonomy" id="3109564"/>
    <lineage>
        <taxon>Bacteria</taxon>
        <taxon>Bacillati</taxon>
        <taxon>Bacillota</taxon>
        <taxon>Limnochordia</taxon>
        <taxon>Limnochordales</taxon>
        <taxon>Geochordaceae</taxon>
        <taxon>Geochorda</taxon>
    </lineage>
</organism>
<keyword evidence="10" id="KW-0812">Transmembrane</keyword>
<feature type="transmembrane region" description="Helical" evidence="10">
    <location>
        <begin position="99"/>
        <end position="119"/>
    </location>
</feature>
<evidence type="ECO:0000259" key="13">
    <source>
        <dbReference type="PROSITE" id="PS50885"/>
    </source>
</evidence>
<dbReference type="RefSeq" id="WP_324669158.1">
    <property type="nucleotide sequence ID" value="NZ_CP141614.1"/>
</dbReference>
<dbReference type="Pfam" id="PF00672">
    <property type="entry name" value="HAMP"/>
    <property type="match status" value="1"/>
</dbReference>
<feature type="signal peptide" evidence="11">
    <location>
        <begin position="1"/>
        <end position="21"/>
    </location>
</feature>
<evidence type="ECO:0000256" key="3">
    <source>
        <dbReference type="ARBA" id="ARBA00012438"/>
    </source>
</evidence>
<gene>
    <name evidence="14" type="ORF">VLY81_01010</name>
</gene>
<keyword evidence="10" id="KW-0472">Membrane</keyword>
<dbReference type="CDD" id="cd00075">
    <property type="entry name" value="HATPase"/>
    <property type="match status" value="1"/>
</dbReference>
<dbReference type="InterPro" id="IPR003661">
    <property type="entry name" value="HisK_dim/P_dom"/>
</dbReference>